<dbReference type="InterPro" id="IPR027417">
    <property type="entry name" value="P-loop_NTPase"/>
</dbReference>
<dbReference type="eggNOG" id="KOG0743">
    <property type="taxonomic scope" value="Eukaryota"/>
</dbReference>
<dbReference type="InParanoid" id="D8RQQ8"/>
<dbReference type="FunCoup" id="D8RQQ8">
    <property type="interactions" value="2515"/>
</dbReference>
<keyword evidence="2" id="KW-1185">Reference proteome</keyword>
<dbReference type="Gramene" id="EFJ25499">
    <property type="protein sequence ID" value="EFJ25499"/>
    <property type="gene ID" value="SELMODRAFT_413582"/>
</dbReference>
<sequence>MAINRSVVVYENDGGALYNYVNSYLSSLAVNPEQPALFRASLIDDNTPLILGLQPGFPVRDKFQGLDFEWSAGVATDESPYVMAAFPPHCSNDVIQAYFSHITAASKRRRLFTVRPPGMHEMSWASCEFDHPASLETLDSSMDAELKEELVKDLEAFVGAQDYYKRIGKAWKRSYLVHGRQASGKEQLVAAIANKLGYDVYDLDTGLVATKAQLKEILMKTGRRAVICVHGIDNQSVIKVKMADVLDASDGLWAPDERIFVFVSDEAKPDTVFPGCQGRIDFYVAMDTSGFQMLKSTVKLHLGVEDHRLLGEIKGLMMDRKEEVDVGELLALVLGTSSGSYPEDVLEMVAEHLKSKKTKTSPASPSPFAAAAAPPSQSPFALAQSPFAPAPIFFAPAPTPPPQSPFAPAPIFFAPAPTPPPQSPFFEPAAPFEHTFSPCIGGAQAPSWAFFTPSCPFEEVSTQAPAKNTSSGGSFPARAASSTPSAALGTAAAIFGGGGAPASAPSAAFGAAASAASVSPEEARAKFYRCYNVDKHYGVTMDNLDASSPFCKSKPSAEKKTLSA</sequence>
<organism evidence="2">
    <name type="scientific">Selaginella moellendorffii</name>
    <name type="common">Spikemoss</name>
    <dbReference type="NCBI Taxonomy" id="88036"/>
    <lineage>
        <taxon>Eukaryota</taxon>
        <taxon>Viridiplantae</taxon>
        <taxon>Streptophyta</taxon>
        <taxon>Embryophyta</taxon>
        <taxon>Tracheophyta</taxon>
        <taxon>Lycopodiopsida</taxon>
        <taxon>Selaginellales</taxon>
        <taxon>Selaginellaceae</taxon>
        <taxon>Selaginella</taxon>
    </lineage>
</organism>
<dbReference type="EMBL" id="GL377586">
    <property type="protein sequence ID" value="EFJ25499.1"/>
    <property type="molecule type" value="Genomic_DNA"/>
</dbReference>
<evidence type="ECO:0000313" key="2">
    <source>
        <dbReference type="Proteomes" id="UP000001514"/>
    </source>
</evidence>
<accession>D8RQQ8</accession>
<dbReference type="KEGG" id="smo:SELMODRAFT_413582"/>
<dbReference type="Gene3D" id="3.40.50.300">
    <property type="entry name" value="P-loop containing nucleotide triphosphate hydrolases"/>
    <property type="match status" value="1"/>
</dbReference>
<reference evidence="1 2" key="1">
    <citation type="journal article" date="2011" name="Science">
        <title>The Selaginella genome identifies genetic changes associated with the evolution of vascular plants.</title>
        <authorList>
            <person name="Banks J.A."/>
            <person name="Nishiyama T."/>
            <person name="Hasebe M."/>
            <person name="Bowman J.L."/>
            <person name="Gribskov M."/>
            <person name="dePamphilis C."/>
            <person name="Albert V.A."/>
            <person name="Aono N."/>
            <person name="Aoyama T."/>
            <person name="Ambrose B.A."/>
            <person name="Ashton N.W."/>
            <person name="Axtell M.J."/>
            <person name="Barker E."/>
            <person name="Barker M.S."/>
            <person name="Bennetzen J.L."/>
            <person name="Bonawitz N.D."/>
            <person name="Chapple C."/>
            <person name="Cheng C."/>
            <person name="Correa L.G."/>
            <person name="Dacre M."/>
            <person name="DeBarry J."/>
            <person name="Dreyer I."/>
            <person name="Elias M."/>
            <person name="Engstrom E.M."/>
            <person name="Estelle M."/>
            <person name="Feng L."/>
            <person name="Finet C."/>
            <person name="Floyd S.K."/>
            <person name="Frommer W.B."/>
            <person name="Fujita T."/>
            <person name="Gramzow L."/>
            <person name="Gutensohn M."/>
            <person name="Harholt J."/>
            <person name="Hattori M."/>
            <person name="Heyl A."/>
            <person name="Hirai T."/>
            <person name="Hiwatashi Y."/>
            <person name="Ishikawa M."/>
            <person name="Iwata M."/>
            <person name="Karol K.G."/>
            <person name="Koehler B."/>
            <person name="Kolukisaoglu U."/>
            <person name="Kubo M."/>
            <person name="Kurata T."/>
            <person name="Lalonde S."/>
            <person name="Li K."/>
            <person name="Li Y."/>
            <person name="Litt A."/>
            <person name="Lyons E."/>
            <person name="Manning G."/>
            <person name="Maruyama T."/>
            <person name="Michael T.P."/>
            <person name="Mikami K."/>
            <person name="Miyazaki S."/>
            <person name="Morinaga S."/>
            <person name="Murata T."/>
            <person name="Mueller-Roeber B."/>
            <person name="Nelson D.R."/>
            <person name="Obara M."/>
            <person name="Oguri Y."/>
            <person name="Olmstead R.G."/>
            <person name="Onodera N."/>
            <person name="Petersen B.L."/>
            <person name="Pils B."/>
            <person name="Prigge M."/>
            <person name="Rensing S.A."/>
            <person name="Riano-Pachon D.M."/>
            <person name="Roberts A.W."/>
            <person name="Sato Y."/>
            <person name="Scheller H.V."/>
            <person name="Schulz B."/>
            <person name="Schulz C."/>
            <person name="Shakirov E.V."/>
            <person name="Shibagaki N."/>
            <person name="Shinohara N."/>
            <person name="Shippen D.E."/>
            <person name="Soerensen I."/>
            <person name="Sotooka R."/>
            <person name="Sugimoto N."/>
            <person name="Sugita M."/>
            <person name="Sumikawa N."/>
            <person name="Tanurdzic M."/>
            <person name="Theissen G."/>
            <person name="Ulvskov P."/>
            <person name="Wakazuki S."/>
            <person name="Weng J.K."/>
            <person name="Willats W.W."/>
            <person name="Wipf D."/>
            <person name="Wolf P.G."/>
            <person name="Yang L."/>
            <person name="Zimmer A.D."/>
            <person name="Zhu Q."/>
            <person name="Mitros T."/>
            <person name="Hellsten U."/>
            <person name="Loque D."/>
            <person name="Otillar R."/>
            <person name="Salamov A."/>
            <person name="Schmutz J."/>
            <person name="Shapiro H."/>
            <person name="Lindquist E."/>
            <person name="Lucas S."/>
            <person name="Rokhsar D."/>
            <person name="Grigoriev I.V."/>
        </authorList>
    </citation>
    <scope>NUCLEOTIDE SEQUENCE [LARGE SCALE GENOMIC DNA]</scope>
</reference>
<dbReference type="AlphaFoldDB" id="D8RQQ8"/>
<dbReference type="OrthoDB" id="10251412at2759"/>
<dbReference type="Proteomes" id="UP000001514">
    <property type="component" value="Unassembled WGS sequence"/>
</dbReference>
<evidence type="ECO:0008006" key="3">
    <source>
        <dbReference type="Google" id="ProtNLM"/>
    </source>
</evidence>
<dbReference type="PANTHER" id="PTHR23070">
    <property type="entry name" value="BCS1 AAA-TYPE ATPASE"/>
    <property type="match status" value="1"/>
</dbReference>
<name>D8RQQ8_SELML</name>
<gene>
    <name evidence="1" type="ORF">SELMODRAFT_413582</name>
</gene>
<evidence type="ECO:0000313" key="1">
    <source>
        <dbReference type="EMBL" id="EFJ25499.1"/>
    </source>
</evidence>
<dbReference type="InterPro" id="IPR050747">
    <property type="entry name" value="Mitochondrial_chaperone_BCS1"/>
</dbReference>
<protein>
    <recommendedName>
        <fullName evidence="3">AAA+ ATPase domain-containing protein</fullName>
    </recommendedName>
</protein>
<dbReference type="STRING" id="88036.D8RQQ8"/>
<dbReference type="SUPFAM" id="SSF52540">
    <property type="entry name" value="P-loop containing nucleoside triphosphate hydrolases"/>
    <property type="match status" value="1"/>
</dbReference>
<proteinExistence type="predicted"/>
<dbReference type="HOGENOM" id="CLU_566725_0_0_1"/>